<dbReference type="EMBL" id="REFR01000012">
    <property type="protein sequence ID" value="RMB04844.1"/>
    <property type="molecule type" value="Genomic_DNA"/>
</dbReference>
<gene>
    <name evidence="3" type="ORF">BXY39_2414</name>
</gene>
<proteinExistence type="predicted"/>
<dbReference type="AlphaFoldDB" id="A0A3M0C4U9"/>
<dbReference type="PROSITE" id="PS51318">
    <property type="entry name" value="TAT"/>
    <property type="match status" value="1"/>
</dbReference>
<dbReference type="PANTHER" id="PTHR43606:SF2">
    <property type="entry name" value="ALKALINE PHOSPHATASE FAMILY PROTEIN (AFU_ORTHOLOGUE AFUA_5G03860)"/>
    <property type="match status" value="1"/>
</dbReference>
<dbReference type="Pfam" id="PF16655">
    <property type="entry name" value="PhoD_N"/>
    <property type="match status" value="1"/>
</dbReference>
<dbReference type="InterPro" id="IPR038607">
    <property type="entry name" value="PhoD-like_sf"/>
</dbReference>
<dbReference type="SUPFAM" id="SSF56300">
    <property type="entry name" value="Metallo-dependent phosphatases"/>
    <property type="match status" value="1"/>
</dbReference>
<reference evidence="3 4" key="1">
    <citation type="submission" date="2018-10" db="EMBL/GenBank/DDBJ databases">
        <title>Genomic Encyclopedia of Archaeal and Bacterial Type Strains, Phase II (KMG-II): from individual species to whole genera.</title>
        <authorList>
            <person name="Goeker M."/>
        </authorList>
    </citation>
    <scope>NUCLEOTIDE SEQUENCE [LARGE SCALE GENOMIC DNA]</scope>
    <source>
        <strain evidence="3 4">DSM 25217</strain>
    </source>
</reference>
<dbReference type="InterPro" id="IPR006311">
    <property type="entry name" value="TAT_signal"/>
</dbReference>
<dbReference type="Pfam" id="PF09423">
    <property type="entry name" value="PhoD"/>
    <property type="match status" value="1"/>
</dbReference>
<comment type="caution">
    <text evidence="3">The sequence shown here is derived from an EMBL/GenBank/DDBJ whole genome shotgun (WGS) entry which is preliminary data.</text>
</comment>
<feature type="domain" description="PhoD-like phosphatase metallophosphatase" evidence="1">
    <location>
        <begin position="149"/>
        <end position="597"/>
    </location>
</feature>
<dbReference type="RefSeq" id="WP_121939107.1">
    <property type="nucleotide sequence ID" value="NZ_REFR01000012.1"/>
</dbReference>
<evidence type="ECO:0000259" key="2">
    <source>
        <dbReference type="Pfam" id="PF16655"/>
    </source>
</evidence>
<dbReference type="InterPro" id="IPR029052">
    <property type="entry name" value="Metallo-depent_PP-like"/>
</dbReference>
<dbReference type="Gene3D" id="3.60.21.70">
    <property type="entry name" value="PhoD-like phosphatase"/>
    <property type="match status" value="1"/>
</dbReference>
<dbReference type="OrthoDB" id="327733at2"/>
<protein>
    <submittedName>
        <fullName evidence="3">Alkaline phosphatase D</fullName>
    </submittedName>
</protein>
<dbReference type="Proteomes" id="UP000271227">
    <property type="component" value="Unassembled WGS sequence"/>
</dbReference>
<evidence type="ECO:0000259" key="1">
    <source>
        <dbReference type="Pfam" id="PF09423"/>
    </source>
</evidence>
<dbReference type="Gene3D" id="2.60.40.380">
    <property type="entry name" value="Purple acid phosphatase-like, N-terminal"/>
    <property type="match status" value="1"/>
</dbReference>
<dbReference type="InterPro" id="IPR052900">
    <property type="entry name" value="Phospholipid_Metab_Enz"/>
</dbReference>
<organism evidence="3 4">
    <name type="scientific">Eilatimonas milleporae</name>
    <dbReference type="NCBI Taxonomy" id="911205"/>
    <lineage>
        <taxon>Bacteria</taxon>
        <taxon>Pseudomonadati</taxon>
        <taxon>Pseudomonadota</taxon>
        <taxon>Alphaproteobacteria</taxon>
        <taxon>Kordiimonadales</taxon>
        <taxon>Kordiimonadaceae</taxon>
        <taxon>Eilatimonas</taxon>
    </lineage>
</organism>
<sequence>MTIFTGGADATGTGISRRTVLGGMGATLGATALRGYGVQADEPAHFTHGVASGDPLSDRVVIWTRVIPGDGTSNRLDVRWQVSRDTAFTKIAAEGTTFTNRQRDFTVKIDARGLEPRTRYYYRFIAEGVTSITGRTLTLPDENLDAVKMAVVSCSNYPQGYFHIYKEIAKRPVQLVLHLGDYIYEYEEGKYADKAILKKGRNVKPPHEIIKLEDYRMRYGLYRSDPDLQAVHAAHPFICVWDDHEIANDTWVDGAENHNEGDGPFEARKKAAIQAYREWLPIRDDRPSMEGAPDGQIYRRFDIGILASLIMLDTRLIGRTKGLDYQTDLPMRQIPFDFSDPEAPKAVLDPSALADLPAAAIRQITVPFDMRDGTPKPVTDWPTLQGLDPKALPQGFAYLPDTDTFRKGILGDENRTMLGETQEDWLADTLQASRDKGIPWQILGQQVLMGKVGMPLLREEDFDFSRPSFVKPDLVGTLQFLARAQMPFNLDAWDGYPAARERVFDLIKAHANNAVVLAGDTHNAWAFNMKDKDGAPVAVEFGTASVSSPGLESYLPVSGERMSDALHAASPELAYTQTTHRGWMEMTLTPSEAITQWFFINTVKEERYALVPGAIAVTKAGAHEMTVKPIV</sequence>
<accession>A0A3M0C4U9</accession>
<evidence type="ECO:0000313" key="4">
    <source>
        <dbReference type="Proteomes" id="UP000271227"/>
    </source>
</evidence>
<dbReference type="InterPro" id="IPR032093">
    <property type="entry name" value="PhoD_N"/>
</dbReference>
<feature type="domain" description="Phospholipase D N-terminal" evidence="2">
    <location>
        <begin position="48"/>
        <end position="138"/>
    </location>
</feature>
<dbReference type="PANTHER" id="PTHR43606">
    <property type="entry name" value="PHOSPHATASE, PUTATIVE (AFU_ORTHOLOGUE AFUA_6G08710)-RELATED"/>
    <property type="match status" value="1"/>
</dbReference>
<evidence type="ECO:0000313" key="3">
    <source>
        <dbReference type="EMBL" id="RMB04844.1"/>
    </source>
</evidence>
<keyword evidence="4" id="KW-1185">Reference proteome</keyword>
<dbReference type="InParanoid" id="A0A3M0C4U9"/>
<dbReference type="InterPro" id="IPR018946">
    <property type="entry name" value="PhoD-like_MPP"/>
</dbReference>
<name>A0A3M0C4U9_9PROT</name>
<dbReference type="CDD" id="cd07389">
    <property type="entry name" value="MPP_PhoD"/>
    <property type="match status" value="1"/>
</dbReference>